<comment type="caution">
    <text evidence="2">The sequence shown here is derived from an EMBL/GenBank/DDBJ whole genome shotgun (WGS) entry which is preliminary data.</text>
</comment>
<feature type="compositionally biased region" description="Basic and acidic residues" evidence="1">
    <location>
        <begin position="1"/>
        <end position="13"/>
    </location>
</feature>
<gene>
    <name evidence="2" type="ORF">TGFOU_220850</name>
</gene>
<organism evidence="2 3">
    <name type="scientific">Toxoplasma gondii FOU</name>
    <dbReference type="NCBI Taxonomy" id="943167"/>
    <lineage>
        <taxon>Eukaryota</taxon>
        <taxon>Sar</taxon>
        <taxon>Alveolata</taxon>
        <taxon>Apicomplexa</taxon>
        <taxon>Conoidasida</taxon>
        <taxon>Coccidia</taxon>
        <taxon>Eucoccidiorida</taxon>
        <taxon>Eimeriorina</taxon>
        <taxon>Sarcocystidae</taxon>
        <taxon>Toxoplasma</taxon>
    </lineage>
</organism>
<evidence type="ECO:0000313" key="2">
    <source>
        <dbReference type="EMBL" id="KFG32035.1"/>
    </source>
</evidence>
<accession>A0A086JIR7</accession>
<evidence type="ECO:0000256" key="1">
    <source>
        <dbReference type="SAM" id="MobiDB-lite"/>
    </source>
</evidence>
<reference evidence="2 3" key="1">
    <citation type="submission" date="2014-07" db="EMBL/GenBank/DDBJ databases">
        <authorList>
            <person name="Sibley D."/>
            <person name="Venepally P."/>
            <person name="Karamycheva S."/>
            <person name="Hadjithomas M."/>
            <person name="Khan A."/>
            <person name="Brunk B."/>
            <person name="Roos D."/>
            <person name="Caler E."/>
            <person name="Lorenzi H."/>
        </authorList>
    </citation>
    <scope>NUCLEOTIDE SEQUENCE [LARGE SCALE GENOMIC DNA]</scope>
    <source>
        <strain evidence="2 3">FOU</strain>
    </source>
</reference>
<name>A0A086JIR7_TOXGO</name>
<dbReference type="VEuPathDB" id="ToxoDB:TGFOU_220850"/>
<proteinExistence type="predicted"/>
<dbReference type="Proteomes" id="UP000028838">
    <property type="component" value="Unassembled WGS sequence"/>
</dbReference>
<feature type="region of interest" description="Disordered" evidence="1">
    <location>
        <begin position="100"/>
        <end position="143"/>
    </location>
</feature>
<evidence type="ECO:0000313" key="3">
    <source>
        <dbReference type="Proteomes" id="UP000028838"/>
    </source>
</evidence>
<dbReference type="AlphaFoldDB" id="A0A086JIR7"/>
<protein>
    <submittedName>
        <fullName evidence="2">Uncharacterized protein</fullName>
    </submittedName>
</protein>
<dbReference type="EMBL" id="AEYH02003039">
    <property type="protein sequence ID" value="KFG32035.1"/>
    <property type="molecule type" value="Genomic_DNA"/>
</dbReference>
<sequence>MGCRKEGRGEAGRNLKSTGATECLGGETGALAAQNHTGRQTAVQIVYTKWENRERPRLTTGRTLKRGNGSAVALYRVGKKRRERQVRVELAIYPEEALASTKEETPQGMRSGKREADELVTGENWKRPRSTGENQRNHGPSFTPDTWTWRALSEHAHNEHGGARNCRGQEWEEINSVEKSGRANAALPTSLPFVRKKCARRPLPCISVHNNKSPGRSETRM</sequence>
<feature type="region of interest" description="Disordered" evidence="1">
    <location>
        <begin position="1"/>
        <end position="23"/>
    </location>
</feature>
<feature type="compositionally biased region" description="Polar residues" evidence="1">
    <location>
        <begin position="131"/>
        <end position="143"/>
    </location>
</feature>